<dbReference type="InterPro" id="IPR036397">
    <property type="entry name" value="RNaseH_sf"/>
</dbReference>
<dbReference type="GO" id="GO:0003676">
    <property type="term" value="F:nucleic acid binding"/>
    <property type="evidence" value="ECO:0007669"/>
    <property type="project" value="InterPro"/>
</dbReference>
<protein>
    <submittedName>
        <fullName evidence="2">DNA polymerase exonuclease subunit</fullName>
    </submittedName>
</protein>
<dbReference type="InterPro" id="IPR036388">
    <property type="entry name" value="WH-like_DNA-bd_sf"/>
</dbReference>
<accession>A0AAX4G6L7</accession>
<keyword evidence="2" id="KW-0378">Hydrolase</keyword>
<keyword evidence="3" id="KW-1185">Reference proteome</keyword>
<reference evidence="3" key="1">
    <citation type="submission" date="2024-05" db="EMBL/GenBank/DDBJ databases">
        <authorList>
            <person name="Tikunov A.Y."/>
            <person name="Morozova V.V."/>
            <person name="Kozlova Y.N."/>
            <person name="Tikunova N.V."/>
            <person name="Babkin I.V."/>
        </authorList>
    </citation>
    <scope>NUCLEOTIDE SEQUENCE [LARGE SCALE GENOMIC DNA]</scope>
</reference>
<dbReference type="Gene3D" id="3.30.420.10">
    <property type="entry name" value="Ribonuclease H-like superfamily/Ribonuclease H"/>
    <property type="match status" value="1"/>
</dbReference>
<keyword evidence="2" id="KW-0540">Nuclease</keyword>
<organism evidence="2 3">
    <name type="scientific">Pseudomonas phage vB_PseuGesM_254</name>
    <dbReference type="NCBI Taxonomy" id="3092638"/>
    <lineage>
        <taxon>Viruses</taxon>
        <taxon>Duplodnaviria</taxon>
        <taxon>Heunggongvirae</taxon>
        <taxon>Uroviricota</taxon>
        <taxon>Caudoviricetes</taxon>
        <taxon>Vandenendeviridae</taxon>
        <taxon>Chemalvirus</taxon>
        <taxon>Chemalvirus PseuGes254</taxon>
    </lineage>
</organism>
<sequence length="304" mass="34533">MTITNWKQTAVDLMNKGISWRQIAKRLDVPRSTVSDYLRTVKQNLGARVLVLDIETAPASAYHWRRWKENIGQKQVISEGYIITWSAKWLGSDDVMFAKLPDFEDTFAKSQADDSELVGQLHALLEEADFVIAHNGRKFDLPTINARLVVNGFNPPHPYKIIDTLDIAKKAFKFPSNSLASLAIYLGVELRKIDTGGFELWTDVLANKPQAWADMMEYNIYDVLVLEQVYMKLRPWYTTHPAMQLLNSSDILRCTCCGSHNVVPTGKFFYTNVSKFDTYACGDCGKMNRGRVNKLDKAQRLVGV</sequence>
<dbReference type="Proteomes" id="UP001305174">
    <property type="component" value="Segment"/>
</dbReference>
<dbReference type="InterPro" id="IPR038720">
    <property type="entry name" value="YprB_RNase_H-like_dom"/>
</dbReference>
<name>A0AAX4G6L7_9CAUD</name>
<evidence type="ECO:0000259" key="1">
    <source>
        <dbReference type="Pfam" id="PF13482"/>
    </source>
</evidence>
<dbReference type="InterPro" id="IPR012337">
    <property type="entry name" value="RNaseH-like_sf"/>
</dbReference>
<evidence type="ECO:0000313" key="3">
    <source>
        <dbReference type="Proteomes" id="UP001305174"/>
    </source>
</evidence>
<dbReference type="Gene3D" id="1.10.10.10">
    <property type="entry name" value="Winged helix-like DNA-binding domain superfamily/Winged helix DNA-binding domain"/>
    <property type="match status" value="1"/>
</dbReference>
<dbReference type="SUPFAM" id="SSF53098">
    <property type="entry name" value="Ribonuclease H-like"/>
    <property type="match status" value="1"/>
</dbReference>
<feature type="domain" description="YprB ribonuclease H-like" evidence="1">
    <location>
        <begin position="103"/>
        <end position="233"/>
    </location>
</feature>
<dbReference type="EMBL" id="OR575930">
    <property type="protein sequence ID" value="WOZ57521.1"/>
    <property type="molecule type" value="Genomic_DNA"/>
</dbReference>
<dbReference type="GO" id="GO:0004527">
    <property type="term" value="F:exonuclease activity"/>
    <property type="evidence" value="ECO:0007669"/>
    <property type="project" value="UniProtKB-KW"/>
</dbReference>
<dbReference type="Pfam" id="PF13384">
    <property type="entry name" value="HTH_23"/>
    <property type="match status" value="1"/>
</dbReference>
<keyword evidence="2" id="KW-0269">Exonuclease</keyword>
<evidence type="ECO:0000313" key="2">
    <source>
        <dbReference type="EMBL" id="WOZ57521.1"/>
    </source>
</evidence>
<proteinExistence type="predicted"/>
<dbReference type="Pfam" id="PF13482">
    <property type="entry name" value="RNase_H_2"/>
    <property type="match status" value="1"/>
</dbReference>